<dbReference type="InterPro" id="IPR001584">
    <property type="entry name" value="Integrase_cat-core"/>
</dbReference>
<dbReference type="Pfam" id="PF07727">
    <property type="entry name" value="RVT_2"/>
    <property type="match status" value="1"/>
</dbReference>
<dbReference type="PROSITE" id="PS51375">
    <property type="entry name" value="PPR"/>
    <property type="match status" value="4"/>
</dbReference>
<dbReference type="PROSITE" id="PS50994">
    <property type="entry name" value="INTEGRASE"/>
    <property type="match status" value="1"/>
</dbReference>
<dbReference type="InterPro" id="IPR057670">
    <property type="entry name" value="SH3_retrovirus"/>
</dbReference>
<feature type="region of interest" description="Disordered" evidence="4">
    <location>
        <begin position="581"/>
        <end position="625"/>
    </location>
</feature>
<evidence type="ECO:0000313" key="7">
    <source>
        <dbReference type="Proteomes" id="UP001054252"/>
    </source>
</evidence>
<evidence type="ECO:0000256" key="1">
    <source>
        <dbReference type="ARBA" id="ARBA00007626"/>
    </source>
</evidence>
<comment type="similarity">
    <text evidence="1">Belongs to the PPR family. P subfamily.</text>
</comment>
<evidence type="ECO:0000256" key="2">
    <source>
        <dbReference type="ARBA" id="ARBA00022737"/>
    </source>
</evidence>
<gene>
    <name evidence="6" type="ORF">SLEP1_g50091</name>
</gene>
<feature type="region of interest" description="Disordered" evidence="4">
    <location>
        <begin position="273"/>
        <end position="312"/>
    </location>
</feature>
<dbReference type="InterPro" id="IPR011990">
    <property type="entry name" value="TPR-like_helical_dom_sf"/>
</dbReference>
<dbReference type="Gene3D" id="3.30.420.10">
    <property type="entry name" value="Ribonuclease H-like superfamily/Ribonuclease H"/>
    <property type="match status" value="1"/>
</dbReference>
<dbReference type="Pfam" id="PF25597">
    <property type="entry name" value="SH3_retrovirus"/>
    <property type="match status" value="1"/>
</dbReference>
<accession>A0AAV5LYW5</accession>
<keyword evidence="7" id="KW-1185">Reference proteome</keyword>
<dbReference type="SUPFAM" id="SSF140860">
    <property type="entry name" value="Pseudo ankyrin repeat-like"/>
    <property type="match status" value="1"/>
</dbReference>
<evidence type="ECO:0000259" key="5">
    <source>
        <dbReference type="PROSITE" id="PS50994"/>
    </source>
</evidence>
<feature type="repeat" description="PPR" evidence="3">
    <location>
        <begin position="1172"/>
        <end position="1206"/>
    </location>
</feature>
<reference evidence="6 7" key="1">
    <citation type="journal article" date="2021" name="Commun. Biol.">
        <title>The genome of Shorea leprosula (Dipterocarpaceae) highlights the ecological relevance of drought in aseasonal tropical rainforests.</title>
        <authorList>
            <person name="Ng K.K.S."/>
            <person name="Kobayashi M.J."/>
            <person name="Fawcett J.A."/>
            <person name="Hatakeyama M."/>
            <person name="Paape T."/>
            <person name="Ng C.H."/>
            <person name="Ang C.C."/>
            <person name="Tnah L.H."/>
            <person name="Lee C.T."/>
            <person name="Nishiyama T."/>
            <person name="Sese J."/>
            <person name="O'Brien M.J."/>
            <person name="Copetti D."/>
            <person name="Mohd Noor M.I."/>
            <person name="Ong R.C."/>
            <person name="Putra M."/>
            <person name="Sireger I.Z."/>
            <person name="Indrioko S."/>
            <person name="Kosugi Y."/>
            <person name="Izuno A."/>
            <person name="Isagi Y."/>
            <person name="Lee S.L."/>
            <person name="Shimizu K.K."/>
        </authorList>
    </citation>
    <scope>NUCLEOTIDE SEQUENCE [LARGE SCALE GENOMIC DNA]</scope>
    <source>
        <strain evidence="6">214</strain>
    </source>
</reference>
<feature type="repeat" description="PPR" evidence="3">
    <location>
        <begin position="1000"/>
        <end position="1034"/>
    </location>
</feature>
<sequence length="1247" mass="143263">MDHSRIITFPNGERDYDLDQVCEILKKEYSSDDKVVEALNGCEVSVSNNLIKKVLKRFDNDWIPAFGVFTWAKSQTGYEHPPELIEKFGVSRDGEAIAVLMATLVKGNALHSVDHAYQVFIEFKELIHATATTAKMASKTFVQPAIPRFDGHYDHWSMLMENFLRSKEYWNVVEFGVAEPTTGMSEAQKGETVTDYFSRTMAIVNKLRTHGDKTQDVTVVEKILCSMTPKYNVVVCVIEEANDLDEMSLDELKSSLLVHERKLNRQDKEELALKVSTDHYSSTPHKANKGRGRGNMDRRSHQTQSYDSQGKGRGCGKFHSAIYKPKSVDKSTVQCYRCHRMFLLHLKTPGQTCFSTRLNDVAWPWHFRYGHLNFGGLKTLQQRTMVIGLPEFNSPSDVCEECVGIKRQITAAYTPQQNGVCERKNRTILDMVRSLLTRSCIPKNFWPEAINWSIHILNRSPTFVVKDMTPKEAWSERKPTVDHFRIYGCVAYAHVPDQKRKKLDNKGEKCIFLGVSDPPKAYKLYNPSTKKIVISRDVVFDEEQIWPGSKNGTSKCISVDFDGGDDEEKQQSIENVQQQLDMDEQQQSEMNEQQSASTSNALEDAQSPTAAKEDEQRPQRVRKRPAWMTDYEKAIGVKWVDKTKLKENGQIEKFKARLVAKGYKQEFGIDYKEVYALVARHDTICLVIALVAHNSWPFYQLDVKSAFLHGDLDEEVFIHQPPGYVKAGNEHKVYKLKRALYGLKQAPRAWYSRIESYFLREGFEKCPYEHTLFIKSEDGKMLIVCLYVDDLIYIRNDMVMFDKFKKSMMAKFEMSDLRLMHYYLGIEVNQSAVGLKLVKNPGGKEINNTLYKQIVGSLMYLTATRPDIMHAISLISRYMDCPKEVHLLVAKRILRYLQGTAEYGLFYKNGEKSKFFEFTNGDFVRDLDDRKSTSGYVFIMGTTAISWTSRKQSIVTLSTTKAEFVAATTCACQAIWLRKVLEELQSIPLFGPFYSTIPLISICFDILINGFCKAKKLEDAKNIMDEMEKHGYQPNVASYTSFIEAYYREKDLSKVDAVLDEMQEKGCKPNIVTYTLVMIAQYRLHGARKIFENMERHNIKPNVWTYNAMISYACAHSREEEALKWLQKMEEDSCKPDRLTCSPLLHLCFRKNRMKVLNFLLNHTFKNDLSIDLGIYALLVSGFCKSGKPELACSYLKEMVLKGMVPYQSIYKVLVMELDERNVVETEQWIENLMVQAEEGKQSVLGV</sequence>
<dbReference type="Proteomes" id="UP001054252">
    <property type="component" value="Unassembled WGS sequence"/>
</dbReference>
<name>A0AAV5LYW5_9ROSI</name>
<feature type="compositionally biased region" description="Polar residues" evidence="4">
    <location>
        <begin position="598"/>
        <end position="609"/>
    </location>
</feature>
<dbReference type="Pfam" id="PF14223">
    <property type="entry name" value="Retrotran_gag_2"/>
    <property type="match status" value="1"/>
</dbReference>
<dbReference type="PANTHER" id="PTHR47941">
    <property type="entry name" value="PENTATRICOPEPTIDE REPEAT-CONTAINING PROTEIN 3, MITOCHONDRIAL"/>
    <property type="match status" value="1"/>
</dbReference>
<dbReference type="InterPro" id="IPR002885">
    <property type="entry name" value="PPR_rpt"/>
</dbReference>
<dbReference type="EMBL" id="BPVZ01000161">
    <property type="protein sequence ID" value="GKV42713.1"/>
    <property type="molecule type" value="Genomic_DNA"/>
</dbReference>
<feature type="compositionally biased region" description="Low complexity" evidence="4">
    <location>
        <begin position="587"/>
        <end position="597"/>
    </location>
</feature>
<dbReference type="InterPro" id="IPR012337">
    <property type="entry name" value="RNaseH-like_sf"/>
</dbReference>
<dbReference type="SUPFAM" id="SSF56672">
    <property type="entry name" value="DNA/RNA polymerases"/>
    <property type="match status" value="1"/>
</dbReference>
<feature type="domain" description="Integrase catalytic" evidence="5">
    <location>
        <begin position="404"/>
        <end position="478"/>
    </location>
</feature>
<dbReference type="SUPFAM" id="SSF53098">
    <property type="entry name" value="Ribonuclease H-like"/>
    <property type="match status" value="1"/>
</dbReference>
<feature type="repeat" description="PPR" evidence="3">
    <location>
        <begin position="1102"/>
        <end position="1136"/>
    </location>
</feature>
<dbReference type="InterPro" id="IPR036397">
    <property type="entry name" value="RNaseH_sf"/>
</dbReference>
<dbReference type="AlphaFoldDB" id="A0AAV5LYW5"/>
<dbReference type="GO" id="GO:0003676">
    <property type="term" value="F:nucleic acid binding"/>
    <property type="evidence" value="ECO:0007669"/>
    <property type="project" value="InterPro"/>
</dbReference>
<dbReference type="Pfam" id="PF13976">
    <property type="entry name" value="gag_pre-integrs"/>
    <property type="match status" value="1"/>
</dbReference>
<evidence type="ECO:0000256" key="3">
    <source>
        <dbReference type="PROSITE-ProRule" id="PRU00708"/>
    </source>
</evidence>
<dbReference type="NCBIfam" id="TIGR00756">
    <property type="entry name" value="PPR"/>
    <property type="match status" value="4"/>
</dbReference>
<keyword evidence="2" id="KW-0677">Repeat</keyword>
<dbReference type="GO" id="GO:0015074">
    <property type="term" value="P:DNA integration"/>
    <property type="evidence" value="ECO:0007669"/>
    <property type="project" value="InterPro"/>
</dbReference>
<evidence type="ECO:0000256" key="4">
    <source>
        <dbReference type="SAM" id="MobiDB-lite"/>
    </source>
</evidence>
<protein>
    <recommendedName>
        <fullName evidence="5">Integrase catalytic domain-containing protein</fullName>
    </recommendedName>
</protein>
<organism evidence="6 7">
    <name type="scientific">Rubroshorea leprosula</name>
    <dbReference type="NCBI Taxonomy" id="152421"/>
    <lineage>
        <taxon>Eukaryota</taxon>
        <taxon>Viridiplantae</taxon>
        <taxon>Streptophyta</taxon>
        <taxon>Embryophyta</taxon>
        <taxon>Tracheophyta</taxon>
        <taxon>Spermatophyta</taxon>
        <taxon>Magnoliopsida</taxon>
        <taxon>eudicotyledons</taxon>
        <taxon>Gunneridae</taxon>
        <taxon>Pentapetalae</taxon>
        <taxon>rosids</taxon>
        <taxon>malvids</taxon>
        <taxon>Malvales</taxon>
        <taxon>Dipterocarpaceae</taxon>
        <taxon>Rubroshorea</taxon>
    </lineage>
</organism>
<proteinExistence type="inferred from homology"/>
<dbReference type="InterPro" id="IPR043502">
    <property type="entry name" value="DNA/RNA_pol_sf"/>
</dbReference>
<dbReference type="InterPro" id="IPR025724">
    <property type="entry name" value="GAG-pre-integrase_dom"/>
</dbReference>
<dbReference type="Pfam" id="PF01535">
    <property type="entry name" value="PPR"/>
    <property type="match status" value="1"/>
</dbReference>
<dbReference type="InterPro" id="IPR013103">
    <property type="entry name" value="RVT_2"/>
</dbReference>
<comment type="caution">
    <text evidence="6">The sequence shown here is derived from an EMBL/GenBank/DDBJ whole genome shotgun (WGS) entry which is preliminary data.</text>
</comment>
<evidence type="ECO:0000313" key="6">
    <source>
        <dbReference type="EMBL" id="GKV42713.1"/>
    </source>
</evidence>
<dbReference type="Pfam" id="PF13812">
    <property type="entry name" value="PPR_3"/>
    <property type="match status" value="2"/>
</dbReference>
<dbReference type="Gene3D" id="1.25.40.10">
    <property type="entry name" value="Tetratricopeptide repeat domain"/>
    <property type="match status" value="2"/>
</dbReference>
<dbReference type="CDD" id="cd09272">
    <property type="entry name" value="RNase_HI_RT_Ty1"/>
    <property type="match status" value="1"/>
</dbReference>
<feature type="repeat" description="PPR" evidence="3">
    <location>
        <begin position="1035"/>
        <end position="1069"/>
    </location>
</feature>